<evidence type="ECO:0000313" key="15">
    <source>
        <dbReference type="Proteomes" id="UP001163687"/>
    </source>
</evidence>
<feature type="transmembrane region" description="Helical" evidence="11">
    <location>
        <begin position="118"/>
        <end position="138"/>
    </location>
</feature>
<evidence type="ECO:0000313" key="14">
    <source>
        <dbReference type="EMBL" id="BDG60034.1"/>
    </source>
</evidence>
<evidence type="ECO:0000256" key="5">
    <source>
        <dbReference type="ARBA" id="ARBA00022989"/>
    </source>
</evidence>
<feature type="domain" description="Anti-sigma K factor RskA C-terminal" evidence="12">
    <location>
        <begin position="122"/>
        <end position="268"/>
    </location>
</feature>
<keyword evidence="3" id="KW-1003">Cell membrane</keyword>
<evidence type="ECO:0000256" key="10">
    <source>
        <dbReference type="ARBA" id="ARBA00030803"/>
    </source>
</evidence>
<evidence type="ECO:0000256" key="1">
    <source>
        <dbReference type="ARBA" id="ARBA00004167"/>
    </source>
</evidence>
<accession>A0AA35G985</accession>
<keyword evidence="5 11" id="KW-1133">Transmembrane helix</keyword>
<dbReference type="InterPro" id="IPR018764">
    <property type="entry name" value="RskA_C"/>
</dbReference>
<sequence length="285" mass="30212">MMSERECSFTESIAALALRALPRDEEETVRSHLATCPACRLRYEEALAVVSLLPYAAAEQAPPPHLRQRILALAAADAGGRPPVGAGLPGAGRPGSPGTPAGLRGWLRLPGWVRLRGWRPWIALAAAVWVLSLGGALWQVNRLSRRLALLEAAASPSAAATGPLGEVEVVLAATPAAPGAVAEVATYLDPGRRGRWIRLVARGLPRLEPGEAYQLWLIHGQERRSGGVFIVDASGSGSLAIWVPDDVPVDSLGVSREPDPYGTAPRGPRVLYGRLDLARSGQLRP</sequence>
<dbReference type="Gene3D" id="1.10.10.1320">
    <property type="entry name" value="Anti-sigma factor, zinc-finger domain"/>
    <property type="match status" value="1"/>
</dbReference>
<evidence type="ECO:0000259" key="13">
    <source>
        <dbReference type="Pfam" id="PF13490"/>
    </source>
</evidence>
<gene>
    <name evidence="14" type="ORF">caldi_11240</name>
</gene>
<name>A0AA35G985_9FIRM</name>
<dbReference type="Pfam" id="PF13490">
    <property type="entry name" value="zf-HC2"/>
    <property type="match status" value="1"/>
</dbReference>
<evidence type="ECO:0000256" key="11">
    <source>
        <dbReference type="SAM" id="Phobius"/>
    </source>
</evidence>
<dbReference type="PANTHER" id="PTHR37461">
    <property type="entry name" value="ANTI-SIGMA-K FACTOR RSKA"/>
    <property type="match status" value="1"/>
</dbReference>
<dbReference type="KEGG" id="cmic:caldi_11240"/>
<proteinExistence type="inferred from homology"/>
<evidence type="ECO:0000259" key="12">
    <source>
        <dbReference type="Pfam" id="PF10099"/>
    </source>
</evidence>
<evidence type="ECO:0000256" key="8">
    <source>
        <dbReference type="ARBA" id="ARBA00024438"/>
    </source>
</evidence>
<dbReference type="PANTHER" id="PTHR37461:SF1">
    <property type="entry name" value="ANTI-SIGMA-K FACTOR RSKA"/>
    <property type="match status" value="1"/>
</dbReference>
<keyword evidence="6 11" id="KW-0472">Membrane</keyword>
<evidence type="ECO:0000256" key="4">
    <source>
        <dbReference type="ARBA" id="ARBA00022692"/>
    </source>
</evidence>
<dbReference type="GO" id="GO:0005886">
    <property type="term" value="C:plasma membrane"/>
    <property type="evidence" value="ECO:0007669"/>
    <property type="project" value="UniProtKB-SubCell"/>
</dbReference>
<dbReference type="EMBL" id="AP025628">
    <property type="protein sequence ID" value="BDG60034.1"/>
    <property type="molecule type" value="Genomic_DNA"/>
</dbReference>
<dbReference type="GO" id="GO:0006417">
    <property type="term" value="P:regulation of translation"/>
    <property type="evidence" value="ECO:0007669"/>
    <property type="project" value="TreeGrafter"/>
</dbReference>
<dbReference type="InterPro" id="IPR051474">
    <property type="entry name" value="Anti-sigma-K/W_factor"/>
</dbReference>
<dbReference type="InterPro" id="IPR041916">
    <property type="entry name" value="Anti_sigma_zinc_sf"/>
</dbReference>
<comment type="subcellular location">
    <subcellularLocation>
        <location evidence="2">Cell membrane</location>
    </subcellularLocation>
    <subcellularLocation>
        <location evidence="1">Membrane</location>
        <topology evidence="1">Single-pass membrane protein</topology>
    </subcellularLocation>
</comment>
<dbReference type="Proteomes" id="UP001163687">
    <property type="component" value="Chromosome"/>
</dbReference>
<keyword evidence="15" id="KW-1185">Reference proteome</keyword>
<evidence type="ECO:0000256" key="2">
    <source>
        <dbReference type="ARBA" id="ARBA00004236"/>
    </source>
</evidence>
<organism evidence="14 15">
    <name type="scientific">Caldinitratiruptor microaerophilus</name>
    <dbReference type="NCBI Taxonomy" id="671077"/>
    <lineage>
        <taxon>Bacteria</taxon>
        <taxon>Bacillati</taxon>
        <taxon>Bacillota</taxon>
        <taxon>Clostridia</taxon>
        <taxon>Eubacteriales</taxon>
        <taxon>Symbiobacteriaceae</taxon>
        <taxon>Caldinitratiruptor</taxon>
    </lineage>
</organism>
<dbReference type="Pfam" id="PF10099">
    <property type="entry name" value="RskA_C"/>
    <property type="match status" value="1"/>
</dbReference>
<evidence type="ECO:0000256" key="3">
    <source>
        <dbReference type="ARBA" id="ARBA00022475"/>
    </source>
</evidence>
<dbReference type="InterPro" id="IPR027383">
    <property type="entry name" value="Znf_put"/>
</dbReference>
<evidence type="ECO:0000256" key="9">
    <source>
        <dbReference type="ARBA" id="ARBA00029829"/>
    </source>
</evidence>
<protein>
    <recommendedName>
        <fullName evidence="8">Anti-sigma-W factor RsiW</fullName>
    </recommendedName>
    <alternativeName>
        <fullName evidence="10">Regulator of SigK</fullName>
    </alternativeName>
    <alternativeName>
        <fullName evidence="9">Sigma-K anti-sigma factor RskA</fullName>
    </alternativeName>
</protein>
<keyword evidence="4 11" id="KW-0812">Transmembrane</keyword>
<dbReference type="GO" id="GO:0016989">
    <property type="term" value="F:sigma factor antagonist activity"/>
    <property type="evidence" value="ECO:0007669"/>
    <property type="project" value="TreeGrafter"/>
</dbReference>
<feature type="domain" description="Putative zinc-finger" evidence="13">
    <location>
        <begin position="9"/>
        <end position="40"/>
    </location>
</feature>
<evidence type="ECO:0000256" key="6">
    <source>
        <dbReference type="ARBA" id="ARBA00023136"/>
    </source>
</evidence>
<comment type="similarity">
    <text evidence="7">Belongs to the zinc-associated anti-sigma factor (ZAS) superfamily. Anti-sigma-W factor family.</text>
</comment>
<dbReference type="AlphaFoldDB" id="A0AA35G985"/>
<evidence type="ECO:0000256" key="7">
    <source>
        <dbReference type="ARBA" id="ARBA00024353"/>
    </source>
</evidence>
<reference evidence="14" key="1">
    <citation type="submission" date="2022-03" db="EMBL/GenBank/DDBJ databases">
        <title>Complete genome sequence of Caldinitratiruptor microaerophilus.</title>
        <authorList>
            <person name="Mukaiyama R."/>
            <person name="Nishiyama T."/>
            <person name="Ueda K."/>
        </authorList>
    </citation>
    <scope>NUCLEOTIDE SEQUENCE</scope>
    <source>
        <strain evidence="14">JCM 16183</strain>
    </source>
</reference>